<feature type="non-terminal residue" evidence="4">
    <location>
        <position position="146"/>
    </location>
</feature>
<dbReference type="PRINTS" id="PR01415">
    <property type="entry name" value="ANKYRIN"/>
</dbReference>
<evidence type="ECO:0000313" key="4">
    <source>
        <dbReference type="EMBL" id="ETO63830.1"/>
    </source>
</evidence>
<dbReference type="AlphaFoldDB" id="A0A080ZB19"/>
<keyword evidence="1" id="KW-0677">Repeat</keyword>
<evidence type="ECO:0000256" key="1">
    <source>
        <dbReference type="ARBA" id="ARBA00022737"/>
    </source>
</evidence>
<gene>
    <name evidence="4" type="ORF">F444_18536</name>
</gene>
<feature type="repeat" description="ANK" evidence="3">
    <location>
        <begin position="41"/>
        <end position="73"/>
    </location>
</feature>
<protein>
    <submittedName>
        <fullName evidence="4">Uncharacterized protein</fullName>
    </submittedName>
</protein>
<keyword evidence="2 3" id="KW-0040">ANK repeat</keyword>
<dbReference type="InterPro" id="IPR002110">
    <property type="entry name" value="Ankyrin_rpt"/>
</dbReference>
<sequence>MGGDTYTPADELVVCEEPKKETCGIDESHVNAGKQPDNDVISGNTLQVACMNGDLDSVQSFLARGAEIDSKDGDGYTPLAYAVENGHTRIVKKLLEMGASIDTVSNDGRTALMCGSDKGYPDVVEVLLENGAEVDKAGRNGVTALI</sequence>
<dbReference type="Gene3D" id="1.25.40.20">
    <property type="entry name" value="Ankyrin repeat-containing domain"/>
    <property type="match status" value="2"/>
</dbReference>
<dbReference type="SUPFAM" id="SSF48403">
    <property type="entry name" value="Ankyrin repeat"/>
    <property type="match status" value="1"/>
</dbReference>
<dbReference type="PANTHER" id="PTHR24171:SF9">
    <property type="entry name" value="ANKYRIN REPEAT DOMAIN-CONTAINING PROTEIN 39"/>
    <property type="match status" value="1"/>
</dbReference>
<dbReference type="Proteomes" id="UP000028582">
    <property type="component" value="Unassembled WGS sequence"/>
</dbReference>
<feature type="repeat" description="ANK" evidence="3">
    <location>
        <begin position="74"/>
        <end position="106"/>
    </location>
</feature>
<dbReference type="Pfam" id="PF12796">
    <property type="entry name" value="Ank_2"/>
    <property type="match status" value="1"/>
</dbReference>
<feature type="repeat" description="ANK" evidence="3">
    <location>
        <begin position="107"/>
        <end position="139"/>
    </location>
</feature>
<dbReference type="PROSITE" id="PS50297">
    <property type="entry name" value="ANK_REP_REGION"/>
    <property type="match status" value="2"/>
</dbReference>
<dbReference type="OrthoDB" id="46760at2759"/>
<organism evidence="4 5">
    <name type="scientific">Phytophthora nicotianae P1976</name>
    <dbReference type="NCBI Taxonomy" id="1317066"/>
    <lineage>
        <taxon>Eukaryota</taxon>
        <taxon>Sar</taxon>
        <taxon>Stramenopiles</taxon>
        <taxon>Oomycota</taxon>
        <taxon>Peronosporomycetes</taxon>
        <taxon>Peronosporales</taxon>
        <taxon>Peronosporaceae</taxon>
        <taxon>Phytophthora</taxon>
    </lineage>
</organism>
<dbReference type="SMART" id="SM00248">
    <property type="entry name" value="ANK"/>
    <property type="match status" value="3"/>
</dbReference>
<evidence type="ECO:0000256" key="3">
    <source>
        <dbReference type="PROSITE-ProRule" id="PRU00023"/>
    </source>
</evidence>
<dbReference type="PROSITE" id="PS50088">
    <property type="entry name" value="ANK_REPEAT"/>
    <property type="match status" value="3"/>
</dbReference>
<evidence type="ECO:0000313" key="5">
    <source>
        <dbReference type="Proteomes" id="UP000028582"/>
    </source>
</evidence>
<name>A0A080ZB19_PHYNI</name>
<proteinExistence type="predicted"/>
<accession>A0A080ZB19</accession>
<dbReference type="EMBL" id="ANJA01003393">
    <property type="protein sequence ID" value="ETO63830.1"/>
    <property type="molecule type" value="Genomic_DNA"/>
</dbReference>
<evidence type="ECO:0000256" key="2">
    <source>
        <dbReference type="ARBA" id="ARBA00023043"/>
    </source>
</evidence>
<reference evidence="4 5" key="1">
    <citation type="submission" date="2013-11" db="EMBL/GenBank/DDBJ databases">
        <title>The Genome Sequence of Phytophthora parasitica P1976.</title>
        <authorList>
            <consortium name="The Broad Institute Genomics Platform"/>
            <person name="Russ C."/>
            <person name="Tyler B."/>
            <person name="Panabieres F."/>
            <person name="Shan W."/>
            <person name="Tripathy S."/>
            <person name="Grunwald N."/>
            <person name="Machado M."/>
            <person name="Johnson C.S."/>
            <person name="Walker B."/>
            <person name="Young S."/>
            <person name="Zeng Q."/>
            <person name="Gargeya S."/>
            <person name="Fitzgerald M."/>
            <person name="Haas B."/>
            <person name="Abouelleil A."/>
            <person name="Allen A.W."/>
            <person name="Alvarado L."/>
            <person name="Arachchi H.M."/>
            <person name="Berlin A.M."/>
            <person name="Chapman S.B."/>
            <person name="Gainer-Dewar J."/>
            <person name="Goldberg J."/>
            <person name="Griggs A."/>
            <person name="Gujja S."/>
            <person name="Hansen M."/>
            <person name="Howarth C."/>
            <person name="Imamovic A."/>
            <person name="Ireland A."/>
            <person name="Larimer J."/>
            <person name="McCowan C."/>
            <person name="Murphy C."/>
            <person name="Pearson M."/>
            <person name="Poon T.W."/>
            <person name="Priest M."/>
            <person name="Roberts A."/>
            <person name="Saif S."/>
            <person name="Shea T."/>
            <person name="Sisk P."/>
            <person name="Sykes S."/>
            <person name="Wortman J."/>
            <person name="Nusbaum C."/>
            <person name="Birren B."/>
        </authorList>
    </citation>
    <scope>NUCLEOTIDE SEQUENCE [LARGE SCALE GENOMIC DNA]</scope>
    <source>
        <strain evidence="4 5">P1976</strain>
    </source>
</reference>
<comment type="caution">
    <text evidence="4">The sequence shown here is derived from an EMBL/GenBank/DDBJ whole genome shotgun (WGS) entry which is preliminary data.</text>
</comment>
<dbReference type="InterPro" id="IPR036770">
    <property type="entry name" value="Ankyrin_rpt-contain_sf"/>
</dbReference>
<dbReference type="PANTHER" id="PTHR24171">
    <property type="entry name" value="ANKYRIN REPEAT DOMAIN-CONTAINING PROTEIN 39-RELATED"/>
    <property type="match status" value="1"/>
</dbReference>